<proteinExistence type="predicted"/>
<name>A0ABR2K8X8_9EUKA</name>
<dbReference type="EMBL" id="JAPFFF010000006">
    <property type="protein sequence ID" value="KAK8887560.1"/>
    <property type="molecule type" value="Genomic_DNA"/>
</dbReference>
<protein>
    <submittedName>
        <fullName evidence="1">Uncharacterized protein</fullName>
    </submittedName>
</protein>
<reference evidence="1 2" key="1">
    <citation type="submission" date="2024-04" db="EMBL/GenBank/DDBJ databases">
        <title>Tritrichomonas musculus Genome.</title>
        <authorList>
            <person name="Alves-Ferreira E."/>
            <person name="Grigg M."/>
            <person name="Lorenzi H."/>
            <person name="Galac M."/>
        </authorList>
    </citation>
    <scope>NUCLEOTIDE SEQUENCE [LARGE SCALE GENOMIC DNA]</scope>
    <source>
        <strain evidence="1 2">EAF2021</strain>
    </source>
</reference>
<organism evidence="1 2">
    <name type="scientific">Tritrichomonas musculus</name>
    <dbReference type="NCBI Taxonomy" id="1915356"/>
    <lineage>
        <taxon>Eukaryota</taxon>
        <taxon>Metamonada</taxon>
        <taxon>Parabasalia</taxon>
        <taxon>Tritrichomonadida</taxon>
        <taxon>Tritrichomonadidae</taxon>
        <taxon>Tritrichomonas</taxon>
    </lineage>
</organism>
<dbReference type="Proteomes" id="UP001470230">
    <property type="component" value="Unassembled WGS sequence"/>
</dbReference>
<keyword evidence="2" id="KW-1185">Reference proteome</keyword>
<evidence type="ECO:0000313" key="2">
    <source>
        <dbReference type="Proteomes" id="UP001470230"/>
    </source>
</evidence>
<comment type="caution">
    <text evidence="1">The sequence shown here is derived from an EMBL/GenBank/DDBJ whole genome shotgun (WGS) entry which is preliminary data.</text>
</comment>
<gene>
    <name evidence="1" type="ORF">M9Y10_038609</name>
</gene>
<accession>A0ABR2K8X8</accession>
<sequence length="1003" mass="115514">MFLLNKPPNPLLSKITHFLKKKKSDEYVKKIYSLINSTPSSELVPSFTFLSRWITENIGLPKKDIEEEKKTQTAIYIIGQISLKLPTVILLTGFFESCMVTNKPYWRMRDFYVPLQKRIIKLRSYMKPFALYSQLPSSFQTFPEDPPINLTSVNGHNTILESTNYQNFYIELESDPSYRTAILLYFKRMILNHAPIDSFKPLVCQRSSRSILTKAIIELLKELNQTREATQEQLIFAFSTVFLYIHSFVLSNEIDSQSLCEYLQTRSFISPFCALAMVNHIPSNLYLFNLLAPKEMSVHLDHQTEIKPSQYVMIDLSKSSNLNGFVSKMPTIISNYFLSNSISTSTADTCNNMDDNDFLSFVHLSPANLYNKMKVVLSVTRERPLGPVQVSSMGILLLRCIIFSVQKTYLDCIDTNMFTQTFCEFIQTIFSILTITFSDSLGNKFFDIAAFQKDHRMVELILRPVVKYTMVICLNMQMTGHLFRFCFMAAKIEESRKTAHTIIRRFAQCGRLVVNQSIVAELEVMNDVFFLIEYMATLPLLTYVKTFREYNSLINLRDKLAAKLGISISMGERETVIIDRFDSSVMFTKSKKTSSDVVYNRSIFTSLEKLNAHNCVKELNKLIKSGQDNLLVVLHIMSMTRFFQNFEFASNLTVKVKEFLANDQYTEEGPTKFELRPVDHAFPVALGLIERLLVYSYNDLVIDLLTALEKPLREDQVPLHYLSHFLSRYRSLLTIEMLSILNRVVSSLQCADRFYVHFTSPRDEDKTKSIKKIAYNLIENDMVLIQDPDIINHEYHSIFTHALVFSQLSLGLSTLTDDEIARLLYLPINDLCHSWLNRKSVCLVLSKLASSMNDEIALKYFSLIMEMKNSQISILCGRLFLMECKIDLYRSICFGCRSLIKNQFERLDFFMKMIMPSFVRLNEGAESATALIGSFLECIGLKNAPKNLVEEVLDSIGLFFMKIDMSGYKQKVISFADKFVPQMKDDIITCIETSKDAGDFWDS</sequence>
<evidence type="ECO:0000313" key="1">
    <source>
        <dbReference type="EMBL" id="KAK8887560.1"/>
    </source>
</evidence>